<dbReference type="GO" id="GO:0015288">
    <property type="term" value="F:porin activity"/>
    <property type="evidence" value="ECO:0007669"/>
    <property type="project" value="TreeGrafter"/>
</dbReference>
<comment type="caution">
    <text evidence="5">The sequence shown here is derived from an EMBL/GenBank/DDBJ whole genome shotgun (WGS) entry which is preliminary data.</text>
</comment>
<evidence type="ECO:0000256" key="1">
    <source>
        <dbReference type="ARBA" id="ARBA00009075"/>
    </source>
</evidence>
<dbReference type="InterPro" id="IPR023614">
    <property type="entry name" value="Porin_dom_sf"/>
</dbReference>
<evidence type="ECO:0000256" key="3">
    <source>
        <dbReference type="ARBA" id="ARBA00022729"/>
    </source>
</evidence>
<keyword evidence="3 4" id="KW-0732">Signal</keyword>
<dbReference type="Gene3D" id="2.40.160.10">
    <property type="entry name" value="Porin"/>
    <property type="match status" value="1"/>
</dbReference>
<evidence type="ECO:0000313" key="6">
    <source>
        <dbReference type="Proteomes" id="UP000050342"/>
    </source>
</evidence>
<evidence type="ECO:0000256" key="4">
    <source>
        <dbReference type="SAM" id="SignalP"/>
    </source>
</evidence>
<gene>
    <name evidence="5" type="ORF">AQS70_13135</name>
</gene>
<keyword evidence="2" id="KW-0813">Transport</keyword>
<protein>
    <submittedName>
        <fullName evidence="5">Porin</fullName>
    </submittedName>
</protein>
<dbReference type="InterPro" id="IPR005318">
    <property type="entry name" value="OM_porin_bac"/>
</dbReference>
<evidence type="ECO:0000256" key="2">
    <source>
        <dbReference type="ARBA" id="ARBA00022448"/>
    </source>
</evidence>
<reference evidence="5 6" key="1">
    <citation type="submission" date="2015-10" db="EMBL/GenBank/DDBJ databases">
        <title>Pseudomonas helleri sp. nov. and Pseudomonas weihenstephanensis sp. nov., isolated from raw cows milk.</title>
        <authorList>
            <person name="Von Neubeck M."/>
            <person name="Huptas C."/>
            <person name="Wenning M."/>
            <person name="Scherer S."/>
        </authorList>
    </citation>
    <scope>NUCLEOTIDE SEQUENCE [LARGE SCALE GENOMIC DNA]</scope>
    <source>
        <strain evidence="5 6">BSTT44</strain>
    </source>
</reference>
<proteinExistence type="inferred from homology"/>
<feature type="chain" id="PRO_5006186731" evidence="4">
    <location>
        <begin position="26"/>
        <end position="442"/>
    </location>
</feature>
<dbReference type="GO" id="GO:0016020">
    <property type="term" value="C:membrane"/>
    <property type="evidence" value="ECO:0007669"/>
    <property type="project" value="InterPro"/>
</dbReference>
<dbReference type="Proteomes" id="UP000050342">
    <property type="component" value="Unassembled WGS sequence"/>
</dbReference>
<keyword evidence="6" id="KW-1185">Reference proteome</keyword>
<dbReference type="OrthoDB" id="6759120at2"/>
<comment type="similarity">
    <text evidence="1">Belongs to the outer membrane porin (Opr) (TC 1.B.25) family.</text>
</comment>
<dbReference type="AlphaFoldDB" id="A0A0Q0XRY0"/>
<sequence>MKINPFVKLSMLATTAVAVSPLAYADFVKDSKATLGFRNYYFNNDYRDRPGPAGQSKTAEWAQGFFLDYKSGFTEGTVGFGLDVLGLQGIRLDGGKGNHRGSSMIPDDSDGGAVDDWSRLGVTGKMRFSKTEARYGTLQPKLPILVANDGRVLPQTFEGGMITSKEVDNLTLVGGRLEHATGRGSTNRTGLAVSGGTRQSNEFLFAGADYKLTKDLTLQYYAAQLQDYYVQHFGGLVHVLPLGEGQSLTTDLRYFKTDASGRNDSASGRAAGYRVGGVGDTAGKIDNDTWSAMFTYALGGNSFLLGYQRVSDSGNFVQANQGNINEGAAGSSIYLFTDRLITSFTRAGERTVFGQYGYNFAGLGVPGLTASVTYLKGTNIRMATGADEKEWERDFALDYVVQSGTFKGVGFSWRNGMMRSGVPSEYAQDQNRISVNYTLALF</sequence>
<dbReference type="EMBL" id="LLWH01000185">
    <property type="protein sequence ID" value="KQB52793.1"/>
    <property type="molecule type" value="Genomic_DNA"/>
</dbReference>
<dbReference type="Pfam" id="PF03573">
    <property type="entry name" value="OprD"/>
    <property type="match status" value="1"/>
</dbReference>
<name>A0A0Q0XRY0_9PSED</name>
<dbReference type="PANTHER" id="PTHR34596:SF2">
    <property type="entry name" value="CHITOPORIN"/>
    <property type="match status" value="1"/>
</dbReference>
<dbReference type="RefSeq" id="WP_055103712.1">
    <property type="nucleotide sequence ID" value="NZ_LLWH01000185.1"/>
</dbReference>
<organism evidence="5 6">
    <name type="scientific">Pseudomonas endophytica</name>
    <dbReference type="NCBI Taxonomy" id="1563157"/>
    <lineage>
        <taxon>Bacteria</taxon>
        <taxon>Pseudomonadati</taxon>
        <taxon>Pseudomonadota</taxon>
        <taxon>Gammaproteobacteria</taxon>
        <taxon>Pseudomonadales</taxon>
        <taxon>Pseudomonadaceae</taxon>
        <taxon>Pseudomonas</taxon>
    </lineage>
</organism>
<dbReference type="PANTHER" id="PTHR34596">
    <property type="entry name" value="CHITOPORIN"/>
    <property type="match status" value="1"/>
</dbReference>
<evidence type="ECO:0000313" key="5">
    <source>
        <dbReference type="EMBL" id="KQB52793.1"/>
    </source>
</evidence>
<dbReference type="STRING" id="1563157.AQS70_13135"/>
<accession>A0A0Q0XRY0</accession>
<feature type="signal peptide" evidence="4">
    <location>
        <begin position="1"/>
        <end position="25"/>
    </location>
</feature>